<dbReference type="PANTHER" id="PTHR47737:SF1">
    <property type="entry name" value="GLYCINE BETAINE_PROLINE BETAINE TRANSPORT SYSTEM PERMEASE PROTEIN PROW"/>
    <property type="match status" value="1"/>
</dbReference>
<name>A0A6N9T2I2_9HYPH</name>
<evidence type="ECO:0000256" key="3">
    <source>
        <dbReference type="ARBA" id="ARBA00022475"/>
    </source>
</evidence>
<dbReference type="NCBIfam" id="NF008196">
    <property type="entry name" value="PRK10952.1"/>
    <property type="match status" value="1"/>
</dbReference>
<feature type="domain" description="ABC transmembrane type-1" evidence="9">
    <location>
        <begin position="206"/>
        <end position="385"/>
    </location>
</feature>
<feature type="transmembrane region" description="Helical" evidence="7">
    <location>
        <begin position="154"/>
        <end position="179"/>
    </location>
</feature>
<dbReference type="PROSITE" id="PS50928">
    <property type="entry name" value="ABC_TM1"/>
    <property type="match status" value="1"/>
</dbReference>
<proteinExistence type="inferred from homology"/>
<evidence type="ECO:0000256" key="6">
    <source>
        <dbReference type="ARBA" id="ARBA00023136"/>
    </source>
</evidence>
<evidence type="ECO:0000256" key="5">
    <source>
        <dbReference type="ARBA" id="ARBA00022989"/>
    </source>
</evidence>
<feature type="compositionally biased region" description="Low complexity" evidence="8">
    <location>
        <begin position="39"/>
        <end position="69"/>
    </location>
</feature>
<reference evidence="10 11" key="1">
    <citation type="submission" date="2020-01" db="EMBL/GenBank/DDBJ databases">
        <title>Jiella pacifica sp. nov.</title>
        <authorList>
            <person name="Xue Z."/>
            <person name="Zhu S."/>
            <person name="Chen J."/>
            <person name="Yang J."/>
        </authorList>
    </citation>
    <scope>NUCLEOTIDE SEQUENCE [LARGE SCALE GENOMIC DNA]</scope>
    <source>
        <strain evidence="10 11">40Bstr34</strain>
    </source>
</reference>
<evidence type="ECO:0000313" key="10">
    <source>
        <dbReference type="EMBL" id="NDW05391.1"/>
    </source>
</evidence>
<feature type="transmembrane region" description="Helical" evidence="7">
    <location>
        <begin position="332"/>
        <end position="352"/>
    </location>
</feature>
<evidence type="ECO:0000256" key="2">
    <source>
        <dbReference type="ARBA" id="ARBA00022448"/>
    </source>
</evidence>
<evidence type="ECO:0000256" key="1">
    <source>
        <dbReference type="ARBA" id="ARBA00004651"/>
    </source>
</evidence>
<dbReference type="CDD" id="cd06261">
    <property type="entry name" value="TM_PBP2"/>
    <property type="match status" value="1"/>
</dbReference>
<keyword evidence="4 7" id="KW-0812">Transmembrane</keyword>
<dbReference type="AlphaFoldDB" id="A0A6N9T2I2"/>
<keyword evidence="5 7" id="KW-1133">Transmembrane helix</keyword>
<dbReference type="FunFam" id="1.10.3720.10:FF:000001">
    <property type="entry name" value="Glycine betaine ABC transporter, permease"/>
    <property type="match status" value="1"/>
</dbReference>
<keyword evidence="6 7" id="KW-0472">Membrane</keyword>
<dbReference type="EMBL" id="JAAAMG010000009">
    <property type="protein sequence ID" value="NDW05391.1"/>
    <property type="molecule type" value="Genomic_DNA"/>
</dbReference>
<dbReference type="GO" id="GO:0015226">
    <property type="term" value="F:carnitine transmembrane transporter activity"/>
    <property type="evidence" value="ECO:0007669"/>
    <property type="project" value="TreeGrafter"/>
</dbReference>
<evidence type="ECO:0000259" key="9">
    <source>
        <dbReference type="PROSITE" id="PS50928"/>
    </source>
</evidence>
<feature type="compositionally biased region" description="Polar residues" evidence="8">
    <location>
        <begin position="29"/>
        <end position="38"/>
    </location>
</feature>
<protein>
    <submittedName>
        <fullName evidence="10">Glycine betaine/L-proline ABC transporter permease ProW</fullName>
    </submittedName>
</protein>
<feature type="region of interest" description="Disordered" evidence="8">
    <location>
        <begin position="29"/>
        <end position="99"/>
    </location>
</feature>
<dbReference type="GO" id="GO:0031460">
    <property type="term" value="P:glycine betaine transport"/>
    <property type="evidence" value="ECO:0007669"/>
    <property type="project" value="TreeGrafter"/>
</dbReference>
<comment type="subcellular location">
    <subcellularLocation>
        <location evidence="1 7">Cell membrane</location>
        <topology evidence="1 7">Multi-pass membrane protein</topology>
    </subcellularLocation>
</comment>
<feature type="transmembrane region" description="Helical" evidence="7">
    <location>
        <begin position="210"/>
        <end position="232"/>
    </location>
</feature>
<dbReference type="InterPro" id="IPR035906">
    <property type="entry name" value="MetI-like_sf"/>
</dbReference>
<evidence type="ECO:0000256" key="8">
    <source>
        <dbReference type="SAM" id="MobiDB-lite"/>
    </source>
</evidence>
<comment type="caution">
    <text evidence="10">The sequence shown here is derived from an EMBL/GenBank/DDBJ whole genome shotgun (WGS) entry which is preliminary data.</text>
</comment>
<dbReference type="RefSeq" id="WP_163463634.1">
    <property type="nucleotide sequence ID" value="NZ_JAAAMG010000009.1"/>
</dbReference>
<accession>A0A6N9T2I2</accession>
<comment type="similarity">
    <text evidence="7">Belongs to the binding-protein-dependent transport system permease family.</text>
</comment>
<dbReference type="GO" id="GO:0015871">
    <property type="term" value="P:choline transport"/>
    <property type="evidence" value="ECO:0007669"/>
    <property type="project" value="TreeGrafter"/>
</dbReference>
<dbReference type="Gene3D" id="1.10.3720.10">
    <property type="entry name" value="MetI-like"/>
    <property type="match status" value="1"/>
</dbReference>
<sequence length="430" mass="44009">MTESLTDAVTHPSIQTTGHGDAVLLAQSSNPWATGSDSTAGAGNSGEAAGAAAPAPDAATAGGAAAPNPWGGGGGSGADAAGSAAAPAGGGADAAATPDWLSNAAPAPVQHFDPLHPFDHSVIPLQVWVEHLLDWVVSQFRPVFQAIRWPIDGVLSWVDALLLGTPALVMLAFIGLLAWQLAGPRLAVGAVVAMTFVGLIGAWNEAMVTLSLVITAVFFCAVVGLPLGIWIARNDRVAGVVRPILDAMQTTPAFVYLVPIVMLFGIGNVPGVVVTIIFALPPLVRLTNLGIRQVPADLIEAARAFGASKSQLLFKVQLPIAMPTIMAGLNQTLMLALSMVVIASMIAVGGLGQMVLRGIGRLDMGLATVGGLGIVILAIIIDRMTQSLGVSRRDRGNVAWHATGPIGFATRFLGRNGQTGKAAATRPEEA</sequence>
<dbReference type="InterPro" id="IPR000515">
    <property type="entry name" value="MetI-like"/>
</dbReference>
<keyword evidence="11" id="KW-1185">Reference proteome</keyword>
<dbReference type="GO" id="GO:0005275">
    <property type="term" value="F:amine transmembrane transporter activity"/>
    <property type="evidence" value="ECO:0007669"/>
    <property type="project" value="TreeGrafter"/>
</dbReference>
<dbReference type="Proteomes" id="UP000469011">
    <property type="component" value="Unassembled WGS sequence"/>
</dbReference>
<feature type="transmembrane region" description="Helical" evidence="7">
    <location>
        <begin position="253"/>
        <end position="280"/>
    </location>
</feature>
<dbReference type="Pfam" id="PF00528">
    <property type="entry name" value="BPD_transp_1"/>
    <property type="match status" value="1"/>
</dbReference>
<evidence type="ECO:0000256" key="4">
    <source>
        <dbReference type="ARBA" id="ARBA00022692"/>
    </source>
</evidence>
<evidence type="ECO:0000313" key="11">
    <source>
        <dbReference type="Proteomes" id="UP000469011"/>
    </source>
</evidence>
<keyword evidence="2 7" id="KW-0813">Transport</keyword>
<organism evidence="10 11">
    <name type="scientific">Jiella pacifica</name>
    <dbReference type="NCBI Taxonomy" id="2696469"/>
    <lineage>
        <taxon>Bacteria</taxon>
        <taxon>Pseudomonadati</taxon>
        <taxon>Pseudomonadota</taxon>
        <taxon>Alphaproteobacteria</taxon>
        <taxon>Hyphomicrobiales</taxon>
        <taxon>Aurantimonadaceae</taxon>
        <taxon>Jiella</taxon>
    </lineage>
</organism>
<evidence type="ECO:0000256" key="7">
    <source>
        <dbReference type="RuleBase" id="RU363032"/>
    </source>
</evidence>
<feature type="transmembrane region" description="Helical" evidence="7">
    <location>
        <begin position="364"/>
        <end position="381"/>
    </location>
</feature>
<dbReference type="PANTHER" id="PTHR47737">
    <property type="entry name" value="GLYCINE BETAINE/PROLINE BETAINE TRANSPORT SYSTEM PERMEASE PROTEIN PROW"/>
    <property type="match status" value="1"/>
</dbReference>
<dbReference type="GO" id="GO:0043190">
    <property type="term" value="C:ATP-binding cassette (ABC) transporter complex"/>
    <property type="evidence" value="ECO:0007669"/>
    <property type="project" value="TreeGrafter"/>
</dbReference>
<dbReference type="SUPFAM" id="SSF161098">
    <property type="entry name" value="MetI-like"/>
    <property type="match status" value="1"/>
</dbReference>
<feature type="transmembrane region" description="Helical" evidence="7">
    <location>
        <begin position="186"/>
        <end position="204"/>
    </location>
</feature>
<keyword evidence="3" id="KW-1003">Cell membrane</keyword>
<feature type="compositionally biased region" description="Low complexity" evidence="8">
    <location>
        <begin position="78"/>
        <end position="98"/>
    </location>
</feature>
<gene>
    <name evidence="10" type="primary">proW</name>
    <name evidence="10" type="ORF">GTK09_13235</name>
</gene>